<dbReference type="PANTHER" id="PTHR43441">
    <property type="entry name" value="RIBOSOMAL-PROTEIN-SERINE ACETYLTRANSFERASE"/>
    <property type="match status" value="1"/>
</dbReference>
<dbReference type="AlphaFoldDB" id="A0A938YNE9"/>
<dbReference type="GO" id="GO:1990189">
    <property type="term" value="F:protein N-terminal-serine acetyltransferase activity"/>
    <property type="evidence" value="ECO:0007669"/>
    <property type="project" value="TreeGrafter"/>
</dbReference>
<evidence type="ECO:0000313" key="3">
    <source>
        <dbReference type="Proteomes" id="UP000663801"/>
    </source>
</evidence>
<proteinExistence type="predicted"/>
<dbReference type="PANTHER" id="PTHR43441:SF10">
    <property type="entry name" value="ACETYLTRANSFERASE"/>
    <property type="match status" value="1"/>
</dbReference>
<dbReference type="SUPFAM" id="SSF55729">
    <property type="entry name" value="Acyl-CoA N-acyltransferases (Nat)"/>
    <property type="match status" value="1"/>
</dbReference>
<evidence type="ECO:0000313" key="2">
    <source>
        <dbReference type="EMBL" id="MBM9477933.1"/>
    </source>
</evidence>
<dbReference type="GO" id="GO:0005737">
    <property type="term" value="C:cytoplasm"/>
    <property type="evidence" value="ECO:0007669"/>
    <property type="project" value="TreeGrafter"/>
</dbReference>
<dbReference type="PROSITE" id="PS51186">
    <property type="entry name" value="GNAT"/>
    <property type="match status" value="1"/>
</dbReference>
<protein>
    <submittedName>
        <fullName evidence="2">GNAT family N-acetyltransferase</fullName>
    </submittedName>
</protein>
<dbReference type="Proteomes" id="UP000663801">
    <property type="component" value="Unassembled WGS sequence"/>
</dbReference>
<dbReference type="RefSeq" id="WP_205258056.1">
    <property type="nucleotide sequence ID" value="NZ_BAAAPV010000002.1"/>
</dbReference>
<feature type="domain" description="N-acetyltransferase" evidence="1">
    <location>
        <begin position="25"/>
        <end position="186"/>
    </location>
</feature>
<dbReference type="Pfam" id="PF13302">
    <property type="entry name" value="Acetyltransf_3"/>
    <property type="match status" value="1"/>
</dbReference>
<accession>A0A938YNE9</accession>
<dbReference type="EMBL" id="JAERWL010000014">
    <property type="protein sequence ID" value="MBM9477933.1"/>
    <property type="molecule type" value="Genomic_DNA"/>
</dbReference>
<dbReference type="InterPro" id="IPR000182">
    <property type="entry name" value="GNAT_dom"/>
</dbReference>
<dbReference type="InterPro" id="IPR016181">
    <property type="entry name" value="Acyl_CoA_acyltransferase"/>
</dbReference>
<evidence type="ECO:0000259" key="1">
    <source>
        <dbReference type="PROSITE" id="PS51186"/>
    </source>
</evidence>
<organism evidence="2 3">
    <name type="scientific">Nakamurella flavida</name>
    <dbReference type="NCBI Taxonomy" id="363630"/>
    <lineage>
        <taxon>Bacteria</taxon>
        <taxon>Bacillati</taxon>
        <taxon>Actinomycetota</taxon>
        <taxon>Actinomycetes</taxon>
        <taxon>Nakamurellales</taxon>
        <taxon>Nakamurellaceae</taxon>
        <taxon>Nakamurella</taxon>
    </lineage>
</organism>
<sequence>MIASAGPAVPADVFRLQPALHGIDVTLVPLTEAVLDDYLLGLADPEVTRLTGSSAEFAPEAVRRWLATRADQHDRADWAVLRRTDSAFLGEAVLNELDPENASVNFRIWLSGPSVGRGYGTQATALVRDHAFAVGLHRIALTVFAFNPRARRVYEKCGFVVEGRRRDVLWADGAWHDELVMSVLVGDRKQEH</sequence>
<reference evidence="2" key="1">
    <citation type="submission" date="2021-01" db="EMBL/GenBank/DDBJ databases">
        <title>KCTC 19127 draft genome.</title>
        <authorList>
            <person name="An D."/>
        </authorList>
    </citation>
    <scope>NUCLEOTIDE SEQUENCE</scope>
    <source>
        <strain evidence="2">KCTC 19127</strain>
    </source>
</reference>
<comment type="caution">
    <text evidence="2">The sequence shown here is derived from an EMBL/GenBank/DDBJ whole genome shotgun (WGS) entry which is preliminary data.</text>
</comment>
<dbReference type="Gene3D" id="3.40.630.30">
    <property type="match status" value="1"/>
</dbReference>
<keyword evidence="3" id="KW-1185">Reference proteome</keyword>
<dbReference type="GO" id="GO:0008999">
    <property type="term" value="F:protein-N-terminal-alanine acetyltransferase activity"/>
    <property type="evidence" value="ECO:0007669"/>
    <property type="project" value="TreeGrafter"/>
</dbReference>
<gene>
    <name evidence="2" type="ORF">JL107_15905</name>
</gene>
<name>A0A938YNE9_9ACTN</name>
<dbReference type="InterPro" id="IPR051908">
    <property type="entry name" value="Ribosomal_N-acetyltransferase"/>
</dbReference>